<keyword evidence="5 7" id="KW-0472">Membrane</keyword>
<feature type="transmembrane region" description="Helical" evidence="7">
    <location>
        <begin position="180"/>
        <end position="200"/>
    </location>
</feature>
<keyword evidence="9" id="KW-1185">Reference proteome</keyword>
<dbReference type="InterPro" id="IPR051633">
    <property type="entry name" value="AceTr"/>
</dbReference>
<dbReference type="Pfam" id="PF01184">
    <property type="entry name" value="Gpr1_Fun34_YaaH"/>
    <property type="match status" value="1"/>
</dbReference>
<evidence type="ECO:0000256" key="3">
    <source>
        <dbReference type="ARBA" id="ARBA00022692"/>
    </source>
</evidence>
<evidence type="ECO:0000256" key="4">
    <source>
        <dbReference type="ARBA" id="ARBA00022989"/>
    </source>
</evidence>
<feature type="transmembrane region" description="Helical" evidence="7">
    <location>
        <begin position="233"/>
        <end position="254"/>
    </location>
</feature>
<name>A0ABS3QSA2_9ACTN</name>
<protein>
    <recommendedName>
        <fullName evidence="10">GPR1/FUN34/yaaH family protein</fullName>
    </recommendedName>
</protein>
<keyword evidence="4 7" id="KW-1133">Transmembrane helix</keyword>
<feature type="transmembrane region" description="Helical" evidence="7">
    <location>
        <begin position="144"/>
        <end position="168"/>
    </location>
</feature>
<feature type="compositionally biased region" description="Basic and acidic residues" evidence="6">
    <location>
        <begin position="28"/>
        <end position="37"/>
    </location>
</feature>
<gene>
    <name evidence="8" type="ORF">J4557_02390</name>
</gene>
<proteinExistence type="inferred from homology"/>
<dbReference type="PANTHER" id="PTHR31123">
    <property type="entry name" value="ACCUMULATION OF DYADS PROTEIN 2-RELATED"/>
    <property type="match status" value="1"/>
</dbReference>
<dbReference type="RefSeq" id="WP_208264665.1">
    <property type="nucleotide sequence ID" value="NZ_BAAAGM010000122.1"/>
</dbReference>
<comment type="caution">
    <text evidence="8">The sequence shown here is derived from an EMBL/GenBank/DDBJ whole genome shotgun (WGS) entry which is preliminary data.</text>
</comment>
<feature type="region of interest" description="Disordered" evidence="6">
    <location>
        <begin position="1"/>
        <end position="53"/>
    </location>
</feature>
<comment type="similarity">
    <text evidence="2">Belongs to the acetate uptake transporter (AceTr) (TC 2.A.96) family.</text>
</comment>
<feature type="transmembrane region" description="Helical" evidence="7">
    <location>
        <begin position="77"/>
        <end position="98"/>
    </location>
</feature>
<reference evidence="8 9" key="1">
    <citation type="submission" date="2021-03" db="EMBL/GenBank/DDBJ databases">
        <authorList>
            <person name="Kanchanasin P."/>
            <person name="Saeng-In P."/>
            <person name="Phongsopitanun W."/>
            <person name="Yuki M."/>
            <person name="Kudo T."/>
            <person name="Ohkuma M."/>
            <person name="Tanasupawat S."/>
        </authorList>
    </citation>
    <scope>NUCLEOTIDE SEQUENCE [LARGE SCALE GENOMIC DNA]</scope>
    <source>
        <strain evidence="8 9">L46</strain>
    </source>
</reference>
<dbReference type="InterPro" id="IPR000791">
    <property type="entry name" value="Gpr1/Fun34/SatP-like"/>
</dbReference>
<evidence type="ECO:0000256" key="7">
    <source>
        <dbReference type="SAM" id="Phobius"/>
    </source>
</evidence>
<dbReference type="EMBL" id="JAGEOK010000002">
    <property type="protein sequence ID" value="MBO2436358.1"/>
    <property type="molecule type" value="Genomic_DNA"/>
</dbReference>
<sequence length="296" mass="31489">MRDRRRSTGRDSPAPGEGTPMTGPGHDMPGREHDMPAHDMPAGRGVPAASAAPREGAMEREQFALWEDRTRVSLTPIAAPSILGLFGLAGATMMVGAWQANWYGTALTPLVLFPFVLTFGGLGQFLAGMWSYRARDGLATAMHGMWGAFWIGWGLLFLLVAVGAYPLALAPRIGAINQGFAFWFIALCVITGCGALAAMGKNLAMSAVLWPLAAGAGFTAAGFWAGTTWPLRVGGWLFVISAAIAVYTAAALMLENSFGRTILPLFAFRAGQNIPGRRASRPLEYRYGEPGVKIGQ</sequence>
<evidence type="ECO:0000256" key="5">
    <source>
        <dbReference type="ARBA" id="ARBA00023136"/>
    </source>
</evidence>
<evidence type="ECO:0008006" key="10">
    <source>
        <dbReference type="Google" id="ProtNLM"/>
    </source>
</evidence>
<evidence type="ECO:0000313" key="9">
    <source>
        <dbReference type="Proteomes" id="UP000666915"/>
    </source>
</evidence>
<organism evidence="8 9">
    <name type="scientific">Actinomadura nitritigenes</name>
    <dbReference type="NCBI Taxonomy" id="134602"/>
    <lineage>
        <taxon>Bacteria</taxon>
        <taxon>Bacillati</taxon>
        <taxon>Actinomycetota</taxon>
        <taxon>Actinomycetes</taxon>
        <taxon>Streptosporangiales</taxon>
        <taxon>Thermomonosporaceae</taxon>
        <taxon>Actinomadura</taxon>
    </lineage>
</organism>
<evidence type="ECO:0000256" key="6">
    <source>
        <dbReference type="SAM" id="MobiDB-lite"/>
    </source>
</evidence>
<accession>A0ABS3QSA2</accession>
<keyword evidence="3 7" id="KW-0812">Transmembrane</keyword>
<dbReference type="Proteomes" id="UP000666915">
    <property type="component" value="Unassembled WGS sequence"/>
</dbReference>
<comment type="subcellular location">
    <subcellularLocation>
        <location evidence="1">Membrane</location>
        <topology evidence="1">Multi-pass membrane protein</topology>
    </subcellularLocation>
</comment>
<dbReference type="PANTHER" id="PTHR31123:SF1">
    <property type="entry name" value="ACCUMULATION OF DYADS PROTEIN 2-RELATED"/>
    <property type="match status" value="1"/>
</dbReference>
<feature type="transmembrane region" description="Helical" evidence="7">
    <location>
        <begin position="207"/>
        <end position="227"/>
    </location>
</feature>
<evidence type="ECO:0000256" key="2">
    <source>
        <dbReference type="ARBA" id="ARBA00005587"/>
    </source>
</evidence>
<evidence type="ECO:0000256" key="1">
    <source>
        <dbReference type="ARBA" id="ARBA00004141"/>
    </source>
</evidence>
<evidence type="ECO:0000313" key="8">
    <source>
        <dbReference type="EMBL" id="MBO2436358.1"/>
    </source>
</evidence>
<feature type="transmembrane region" description="Helical" evidence="7">
    <location>
        <begin position="110"/>
        <end position="132"/>
    </location>
</feature>